<dbReference type="STRING" id="3469.A0A4Y7IML0"/>
<evidence type="ECO:0000313" key="1">
    <source>
        <dbReference type="EMBL" id="RZC49927.1"/>
    </source>
</evidence>
<proteinExistence type="predicted"/>
<reference evidence="1 2" key="1">
    <citation type="journal article" date="2018" name="Science">
        <title>The opium poppy genome and morphinan production.</title>
        <authorList>
            <person name="Guo L."/>
            <person name="Winzer T."/>
            <person name="Yang X."/>
            <person name="Li Y."/>
            <person name="Ning Z."/>
            <person name="He Z."/>
            <person name="Teodor R."/>
            <person name="Lu Y."/>
            <person name="Bowser T.A."/>
            <person name="Graham I.A."/>
            <person name="Ye K."/>
        </authorList>
    </citation>
    <scope>NUCLEOTIDE SEQUENCE [LARGE SCALE GENOMIC DNA]</scope>
    <source>
        <strain evidence="2">cv. HN1</strain>
        <tissue evidence="1">Leaves</tissue>
    </source>
</reference>
<dbReference type="AlphaFoldDB" id="A0A4Y7IML0"/>
<keyword evidence="2" id="KW-1185">Reference proteome</keyword>
<protein>
    <submittedName>
        <fullName evidence="1">Uncharacterized protein</fullName>
    </submittedName>
</protein>
<evidence type="ECO:0000313" key="2">
    <source>
        <dbReference type="Proteomes" id="UP000316621"/>
    </source>
</evidence>
<dbReference type="Gramene" id="RZC49927">
    <property type="protein sequence ID" value="RZC49927"/>
    <property type="gene ID" value="C5167_018352"/>
</dbReference>
<accession>A0A4Y7IML0</accession>
<organism evidence="1 2">
    <name type="scientific">Papaver somniferum</name>
    <name type="common">Opium poppy</name>
    <dbReference type="NCBI Taxonomy" id="3469"/>
    <lineage>
        <taxon>Eukaryota</taxon>
        <taxon>Viridiplantae</taxon>
        <taxon>Streptophyta</taxon>
        <taxon>Embryophyta</taxon>
        <taxon>Tracheophyta</taxon>
        <taxon>Spermatophyta</taxon>
        <taxon>Magnoliopsida</taxon>
        <taxon>Ranunculales</taxon>
        <taxon>Papaveraceae</taxon>
        <taxon>Papaveroideae</taxon>
        <taxon>Papaver</taxon>
    </lineage>
</organism>
<gene>
    <name evidence="1" type="ORF">C5167_018352</name>
</gene>
<sequence>MVRTSRNKASPSNYLISLRYPYEAIFAVPSDGHVLLFRKNSKFDNLICLDLVVLMSWDAVPSSVAILSQHLSREVDVETLKTMVMKYNCLQEIDLTDCKALMTSICEVYSDEGGWPVI</sequence>
<dbReference type="EMBL" id="CM010716">
    <property type="protein sequence ID" value="RZC49927.1"/>
    <property type="molecule type" value="Genomic_DNA"/>
</dbReference>
<name>A0A4Y7IML0_PAPSO</name>
<dbReference type="Proteomes" id="UP000316621">
    <property type="component" value="Chromosome 2"/>
</dbReference>